<sequence>MSANPGFPPLDGSVSAIPGLADWQVEHGPDRPWAVFPSGSNRSSVSYKEFADATHRVAHTFCPNNTRANGEVVALIIHCDSVLYLAALVGLVRAGLTPFPMSPKNSVPAFVKMLEGTSCHRVITQPIFAPLVDGIQAQLKGKQHDVIVEELPTLHDVFSGVFDSGEASPVEPFPRPTTQHSGEDIVLYLHSSGSTGFPKPIPWRQHFILEFAKSRIHEESRKRDIIWGAMALPTFHTIGIFMQLLPPFSTSNPVGLYPPMAPAAPPMPTPPSLLQACKEAGVSGIPIVPVFIEAWAKSEESLKYLATLKHIGFSGGPVSEQGGAKLVTAGAPFSAVYGSTEAGVHTSIFDEDDSQGPDALVRSSRDWQWLSFGANVRCRWVPQGDGTYELQFLTAPDHHPAVENLPDVRGYATSDLFVPHPTKPGLWRITGRKDDVIVLSTGEKVVPIPQEGLITSSPLASGATLPGVAALEPLGERHAAAWVGYWKKQGFLNI</sequence>
<evidence type="ECO:0000259" key="1">
    <source>
        <dbReference type="Pfam" id="PF00501"/>
    </source>
</evidence>
<dbReference type="Gene3D" id="3.40.50.12780">
    <property type="entry name" value="N-terminal domain of ligase-like"/>
    <property type="match status" value="1"/>
</dbReference>
<evidence type="ECO:0000313" key="2">
    <source>
        <dbReference type="EMBL" id="KIP03765.1"/>
    </source>
</evidence>
<proteinExistence type="predicted"/>
<keyword evidence="3" id="KW-1185">Reference proteome</keyword>
<dbReference type="AlphaFoldDB" id="A0A0C3S5V6"/>
<dbReference type="SUPFAM" id="SSF56801">
    <property type="entry name" value="Acetyl-CoA synthetase-like"/>
    <property type="match status" value="1"/>
</dbReference>
<dbReference type="InterPro" id="IPR000873">
    <property type="entry name" value="AMP-dep_synth/lig_dom"/>
</dbReference>
<dbReference type="EMBL" id="KN840601">
    <property type="protein sequence ID" value="KIP03765.1"/>
    <property type="molecule type" value="Genomic_DNA"/>
</dbReference>
<dbReference type="GO" id="GO:0031956">
    <property type="term" value="F:medium-chain fatty acid-CoA ligase activity"/>
    <property type="evidence" value="ECO:0007669"/>
    <property type="project" value="TreeGrafter"/>
</dbReference>
<name>A0A0C3S5V6_PHLG1</name>
<dbReference type="Proteomes" id="UP000053257">
    <property type="component" value="Unassembled WGS sequence"/>
</dbReference>
<protein>
    <recommendedName>
        <fullName evidence="1">AMP-dependent synthetase/ligase domain-containing protein</fullName>
    </recommendedName>
</protein>
<feature type="domain" description="AMP-dependent synthetase/ligase" evidence="1">
    <location>
        <begin position="22"/>
        <end position="353"/>
    </location>
</feature>
<dbReference type="HOGENOM" id="CLU_002220_3_2_1"/>
<dbReference type="Pfam" id="PF23562">
    <property type="entry name" value="AMP-binding_C_3"/>
    <property type="match status" value="1"/>
</dbReference>
<gene>
    <name evidence="2" type="ORF">PHLGIDRAFT_37271</name>
</gene>
<dbReference type="PROSITE" id="PS00455">
    <property type="entry name" value="AMP_BINDING"/>
    <property type="match status" value="1"/>
</dbReference>
<reference evidence="2 3" key="1">
    <citation type="journal article" date="2014" name="PLoS Genet.">
        <title>Analysis of the Phlebiopsis gigantea genome, transcriptome and secretome provides insight into its pioneer colonization strategies of wood.</title>
        <authorList>
            <person name="Hori C."/>
            <person name="Ishida T."/>
            <person name="Igarashi K."/>
            <person name="Samejima M."/>
            <person name="Suzuki H."/>
            <person name="Master E."/>
            <person name="Ferreira P."/>
            <person name="Ruiz-Duenas F.J."/>
            <person name="Held B."/>
            <person name="Canessa P."/>
            <person name="Larrondo L.F."/>
            <person name="Schmoll M."/>
            <person name="Druzhinina I.S."/>
            <person name="Kubicek C.P."/>
            <person name="Gaskell J.A."/>
            <person name="Kersten P."/>
            <person name="St John F."/>
            <person name="Glasner J."/>
            <person name="Sabat G."/>
            <person name="Splinter BonDurant S."/>
            <person name="Syed K."/>
            <person name="Yadav J."/>
            <person name="Mgbeahuruike A.C."/>
            <person name="Kovalchuk A."/>
            <person name="Asiegbu F.O."/>
            <person name="Lackner G."/>
            <person name="Hoffmeister D."/>
            <person name="Rencoret J."/>
            <person name="Gutierrez A."/>
            <person name="Sun H."/>
            <person name="Lindquist E."/>
            <person name="Barry K."/>
            <person name="Riley R."/>
            <person name="Grigoriev I.V."/>
            <person name="Henrissat B."/>
            <person name="Kues U."/>
            <person name="Berka R.M."/>
            <person name="Martinez A.T."/>
            <person name="Covert S.F."/>
            <person name="Blanchette R.A."/>
            <person name="Cullen D."/>
        </authorList>
    </citation>
    <scope>NUCLEOTIDE SEQUENCE [LARGE SCALE GENOMIC DNA]</scope>
    <source>
        <strain evidence="2 3">11061_1 CR5-6</strain>
    </source>
</reference>
<dbReference type="PANTHER" id="PTHR43201">
    <property type="entry name" value="ACYL-COA SYNTHETASE"/>
    <property type="match status" value="1"/>
</dbReference>
<dbReference type="PANTHER" id="PTHR43201:SF3">
    <property type="entry name" value="ENZYME, PUTATIVE (JCVI)-RELATED"/>
    <property type="match status" value="1"/>
</dbReference>
<organism evidence="2 3">
    <name type="scientific">Phlebiopsis gigantea (strain 11061_1 CR5-6)</name>
    <name type="common">White-rot fungus</name>
    <name type="synonym">Peniophora gigantea</name>
    <dbReference type="NCBI Taxonomy" id="745531"/>
    <lineage>
        <taxon>Eukaryota</taxon>
        <taxon>Fungi</taxon>
        <taxon>Dikarya</taxon>
        <taxon>Basidiomycota</taxon>
        <taxon>Agaricomycotina</taxon>
        <taxon>Agaricomycetes</taxon>
        <taxon>Polyporales</taxon>
        <taxon>Phanerochaetaceae</taxon>
        <taxon>Phlebiopsis</taxon>
    </lineage>
</organism>
<dbReference type="GO" id="GO:0006631">
    <property type="term" value="P:fatty acid metabolic process"/>
    <property type="evidence" value="ECO:0007669"/>
    <property type="project" value="TreeGrafter"/>
</dbReference>
<evidence type="ECO:0000313" key="3">
    <source>
        <dbReference type="Proteomes" id="UP000053257"/>
    </source>
</evidence>
<dbReference type="InterPro" id="IPR020845">
    <property type="entry name" value="AMP-binding_CS"/>
</dbReference>
<dbReference type="Pfam" id="PF00501">
    <property type="entry name" value="AMP-binding"/>
    <property type="match status" value="1"/>
</dbReference>
<accession>A0A0C3S5V6</accession>
<dbReference type="OrthoDB" id="429813at2759"/>
<dbReference type="STRING" id="745531.A0A0C3S5V6"/>
<dbReference type="InterPro" id="IPR042099">
    <property type="entry name" value="ANL_N_sf"/>
</dbReference>